<name>A0ABT5KYF6_9ALTE</name>
<dbReference type="EMBL" id="JAQQXP010000001">
    <property type="protein sequence ID" value="MDC8829286.1"/>
    <property type="molecule type" value="Genomic_DNA"/>
</dbReference>
<reference evidence="1 2" key="1">
    <citation type="submission" date="2022-10" db="EMBL/GenBank/DDBJ databases">
        <title>Alteromonas sp. chi3 Genome sequencing.</title>
        <authorList>
            <person name="Park S."/>
        </authorList>
    </citation>
    <scope>NUCLEOTIDE SEQUENCE [LARGE SCALE GENOMIC DNA]</scope>
    <source>
        <strain evidence="2">chi3</strain>
    </source>
</reference>
<sequence>MRHCLINVAGLLTLLSGCGVTQPEPFDAAKSPEERREYNGLKGLVQQQKDQNYLMAAALQQQCDAARVDLAVAQSTGDATAAAAQRKIMANTCL</sequence>
<dbReference type="RefSeq" id="WP_273637655.1">
    <property type="nucleotide sequence ID" value="NZ_JAQQXP010000001.1"/>
</dbReference>
<evidence type="ECO:0000313" key="1">
    <source>
        <dbReference type="EMBL" id="MDC8829286.1"/>
    </source>
</evidence>
<protein>
    <submittedName>
        <fullName evidence="1">Uncharacterized protein</fullName>
    </submittedName>
</protein>
<dbReference type="Proteomes" id="UP001218788">
    <property type="component" value="Unassembled WGS sequence"/>
</dbReference>
<gene>
    <name evidence="1" type="ORF">OIK42_00800</name>
</gene>
<accession>A0ABT5KYF6</accession>
<keyword evidence="2" id="KW-1185">Reference proteome</keyword>
<evidence type="ECO:0000313" key="2">
    <source>
        <dbReference type="Proteomes" id="UP001218788"/>
    </source>
</evidence>
<organism evidence="1 2">
    <name type="scientific">Alteromonas gilva</name>
    <dbReference type="NCBI Taxonomy" id="2987522"/>
    <lineage>
        <taxon>Bacteria</taxon>
        <taxon>Pseudomonadati</taxon>
        <taxon>Pseudomonadota</taxon>
        <taxon>Gammaproteobacteria</taxon>
        <taxon>Alteromonadales</taxon>
        <taxon>Alteromonadaceae</taxon>
        <taxon>Alteromonas/Salinimonas group</taxon>
        <taxon>Alteromonas</taxon>
    </lineage>
</organism>
<comment type="caution">
    <text evidence="1">The sequence shown here is derived from an EMBL/GenBank/DDBJ whole genome shotgun (WGS) entry which is preliminary data.</text>
</comment>
<proteinExistence type="predicted"/>
<dbReference type="PROSITE" id="PS51257">
    <property type="entry name" value="PROKAR_LIPOPROTEIN"/>
    <property type="match status" value="1"/>
</dbReference>